<dbReference type="CDD" id="cd00037">
    <property type="entry name" value="CLECT"/>
    <property type="match status" value="1"/>
</dbReference>
<organism evidence="3 4">
    <name type="scientific">Lymnaea stagnalis</name>
    <name type="common">Great pond snail</name>
    <name type="synonym">Helix stagnalis</name>
    <dbReference type="NCBI Taxonomy" id="6523"/>
    <lineage>
        <taxon>Eukaryota</taxon>
        <taxon>Metazoa</taxon>
        <taxon>Spiralia</taxon>
        <taxon>Lophotrochozoa</taxon>
        <taxon>Mollusca</taxon>
        <taxon>Gastropoda</taxon>
        <taxon>Heterobranchia</taxon>
        <taxon>Euthyneura</taxon>
        <taxon>Panpulmonata</taxon>
        <taxon>Hygrophila</taxon>
        <taxon>Lymnaeoidea</taxon>
        <taxon>Lymnaeidae</taxon>
        <taxon>Lymnaea</taxon>
    </lineage>
</organism>
<dbReference type="SUPFAM" id="SSF56436">
    <property type="entry name" value="C-type lectin-like"/>
    <property type="match status" value="1"/>
</dbReference>
<feature type="signal peptide" evidence="1">
    <location>
        <begin position="1"/>
        <end position="25"/>
    </location>
</feature>
<dbReference type="AlphaFoldDB" id="A0AAV2HL16"/>
<dbReference type="PROSITE" id="PS50041">
    <property type="entry name" value="C_TYPE_LECTIN_2"/>
    <property type="match status" value="1"/>
</dbReference>
<evidence type="ECO:0000313" key="3">
    <source>
        <dbReference type="EMBL" id="CAL1534402.1"/>
    </source>
</evidence>
<dbReference type="Gene3D" id="3.10.100.10">
    <property type="entry name" value="Mannose-Binding Protein A, subunit A"/>
    <property type="match status" value="1"/>
</dbReference>
<keyword evidence="4" id="KW-1185">Reference proteome</keyword>
<feature type="domain" description="C-type lectin" evidence="2">
    <location>
        <begin position="279"/>
        <end position="391"/>
    </location>
</feature>
<reference evidence="3 4" key="1">
    <citation type="submission" date="2024-04" db="EMBL/GenBank/DDBJ databases">
        <authorList>
            <consortium name="Genoscope - CEA"/>
            <person name="William W."/>
        </authorList>
    </citation>
    <scope>NUCLEOTIDE SEQUENCE [LARGE SCALE GENOMIC DNA]</scope>
</reference>
<feature type="chain" id="PRO_5043348634" description="C-type lectin domain-containing protein" evidence="1">
    <location>
        <begin position="26"/>
        <end position="726"/>
    </location>
</feature>
<proteinExistence type="predicted"/>
<dbReference type="EMBL" id="CAXITT010000170">
    <property type="protein sequence ID" value="CAL1534402.1"/>
    <property type="molecule type" value="Genomic_DNA"/>
</dbReference>
<protein>
    <recommendedName>
        <fullName evidence="2">C-type lectin domain-containing protein</fullName>
    </recommendedName>
</protein>
<dbReference type="Pfam" id="PF00059">
    <property type="entry name" value="Lectin_C"/>
    <property type="match status" value="1"/>
</dbReference>
<name>A0AAV2HL16_LYMST</name>
<sequence length="726" mass="79858">MWSSEMGQLWGIGVVACLLLATVGGQPEELVGDRCSHERSINLPKDGKCLVPVKTAYDWSTAQAACERAGGSLYMSPNGRLQSRPQLMSCLASMADTKFDDMWFNALGMWSPQFFWINMTLVNGINYCSNDEPPREDASNVAITSDYLSVDYCVSTCHDRGARFIVLHNKGKSPECYCKHELDAKYQGQCVRDDFSVVNKNKTSYFIVHAKEDNLIKLAASEAFSKTEILCATVDQTTLAKREMRSDTCFTPHFFVCCLGETAKCNSTECTGTECRFLMRDKCMLRVSLNYNWYAARAYCVNRGGDLWNMHELDEMKQVNQFLDGVSRYWIGATNYAWSFNASNAQLLQAQGNFNLLKCGHMFRERLTTPGLATWQWGDTVCDQQKSFLCEFVKTTFTREEVNNEVTCPWTIIYPPVTDEPPIIPITAGPIVSGGSNDGRFCFAAKIFPISSCHSSLCCRSDFVNLSGFSSWILGKFRKAKEHLAFIPYFADVSTGADYTLRSNMSSVSEHGSQIGLMKGGGGFQSGGGGFQSGGGGFQSGGGGFQSGGGGFQSGGGGFQSGMSAFAMSTSYGEQNGAFSTQSLDRGQKDNMARKLAESQSYLVSGNSSMDERGFAATYNTMPHKSRDYMTLQAQMDIKDDAELAAMRGSIRGKPEVTLVTDNVDMNFTVNHAVSHSLSHAGSDRSRSSLERTMEEITMPVSEGGVLRNLPERVAEARIYTTQSNI</sequence>
<evidence type="ECO:0000259" key="2">
    <source>
        <dbReference type="PROSITE" id="PS50041"/>
    </source>
</evidence>
<dbReference type="InterPro" id="IPR001304">
    <property type="entry name" value="C-type_lectin-like"/>
</dbReference>
<accession>A0AAV2HL16</accession>
<dbReference type="SMART" id="SM00034">
    <property type="entry name" value="CLECT"/>
    <property type="match status" value="1"/>
</dbReference>
<evidence type="ECO:0000313" key="4">
    <source>
        <dbReference type="Proteomes" id="UP001497497"/>
    </source>
</evidence>
<gene>
    <name evidence="3" type="ORF">GSLYS_00008362001</name>
</gene>
<keyword evidence="1" id="KW-0732">Signal</keyword>
<dbReference type="InterPro" id="IPR016187">
    <property type="entry name" value="CTDL_fold"/>
</dbReference>
<comment type="caution">
    <text evidence="3">The sequence shown here is derived from an EMBL/GenBank/DDBJ whole genome shotgun (WGS) entry which is preliminary data.</text>
</comment>
<dbReference type="Proteomes" id="UP001497497">
    <property type="component" value="Unassembled WGS sequence"/>
</dbReference>
<dbReference type="InterPro" id="IPR016186">
    <property type="entry name" value="C-type_lectin-like/link_sf"/>
</dbReference>
<evidence type="ECO:0000256" key="1">
    <source>
        <dbReference type="SAM" id="SignalP"/>
    </source>
</evidence>